<dbReference type="PANTHER" id="PTHR43591">
    <property type="entry name" value="METHYLTRANSFERASE"/>
    <property type="match status" value="1"/>
</dbReference>
<dbReference type="EMBL" id="JAACJN010000057">
    <property type="protein sequence ID" value="KAF5381505.1"/>
    <property type="molecule type" value="Genomic_DNA"/>
</dbReference>
<dbReference type="CDD" id="cd02440">
    <property type="entry name" value="AdoMet_MTases"/>
    <property type="match status" value="1"/>
</dbReference>
<dbReference type="OrthoDB" id="184880at2759"/>
<evidence type="ECO:0000313" key="2">
    <source>
        <dbReference type="EMBL" id="KAF5381505.1"/>
    </source>
</evidence>
<dbReference type="Pfam" id="PF13649">
    <property type="entry name" value="Methyltransf_25"/>
    <property type="match status" value="1"/>
</dbReference>
<dbReference type="AlphaFoldDB" id="A0A8H5HE40"/>
<name>A0A8H5HE40_9AGAR</name>
<dbReference type="PANTHER" id="PTHR43591:SF110">
    <property type="entry name" value="RHODANESE DOMAIN-CONTAINING PROTEIN"/>
    <property type="match status" value="1"/>
</dbReference>
<dbReference type="Gene3D" id="3.40.50.150">
    <property type="entry name" value="Vaccinia Virus protein VP39"/>
    <property type="match status" value="1"/>
</dbReference>
<protein>
    <recommendedName>
        <fullName evidence="1">Methyltransferase domain-containing protein</fullName>
    </recommendedName>
</protein>
<dbReference type="SUPFAM" id="SSF53335">
    <property type="entry name" value="S-adenosyl-L-methionine-dependent methyltransferases"/>
    <property type="match status" value="1"/>
</dbReference>
<dbReference type="Proteomes" id="UP000518752">
    <property type="component" value="Unassembled WGS sequence"/>
</dbReference>
<comment type="caution">
    <text evidence="2">The sequence shown here is derived from an EMBL/GenBank/DDBJ whole genome shotgun (WGS) entry which is preliminary data.</text>
</comment>
<feature type="domain" description="Methyltransferase" evidence="1">
    <location>
        <begin position="57"/>
        <end position="160"/>
    </location>
</feature>
<reference evidence="2 3" key="1">
    <citation type="journal article" date="2020" name="ISME J.">
        <title>Uncovering the hidden diversity of litter-decomposition mechanisms in mushroom-forming fungi.</title>
        <authorList>
            <person name="Floudas D."/>
            <person name="Bentzer J."/>
            <person name="Ahren D."/>
            <person name="Johansson T."/>
            <person name="Persson P."/>
            <person name="Tunlid A."/>
        </authorList>
    </citation>
    <scope>NUCLEOTIDE SEQUENCE [LARGE SCALE GENOMIC DNA]</scope>
    <source>
        <strain evidence="2 3">CBS 406.79</strain>
    </source>
</reference>
<sequence>MDRDDQVQERYYADKEYLLPNDRPESARLNVQHRAMVKGFGGLALAQFADLHDGDRVLESGAGTGIWALEFSKQIIQQYNVTLDIQAIDISDKQFPRSLSSSESRGPPNIHFSIHSVLDLPSEWTATFSYAHQRLLILAMSDSRWYQSLSELFRVLRPGGYLELVEPQGKHSLFAVGPFSKRLADLIQKMYVEKGVVTELGEYLPRVLGEIGFVDVRVETRRFGIGIVRRGDHHRRSLSSDEREDDGGSRYSGEEWRDLWEGLKEPIVAGGGYGFLKTEREYAEILDGAMEEWNEKPDEGYAHFYTIVARKP</sequence>
<proteinExistence type="predicted"/>
<gene>
    <name evidence="2" type="ORF">D9757_008179</name>
</gene>
<dbReference type="InterPro" id="IPR041698">
    <property type="entry name" value="Methyltransf_25"/>
</dbReference>
<keyword evidence="3" id="KW-1185">Reference proteome</keyword>
<organism evidence="2 3">
    <name type="scientific">Collybiopsis confluens</name>
    <dbReference type="NCBI Taxonomy" id="2823264"/>
    <lineage>
        <taxon>Eukaryota</taxon>
        <taxon>Fungi</taxon>
        <taxon>Dikarya</taxon>
        <taxon>Basidiomycota</taxon>
        <taxon>Agaricomycotina</taxon>
        <taxon>Agaricomycetes</taxon>
        <taxon>Agaricomycetidae</taxon>
        <taxon>Agaricales</taxon>
        <taxon>Marasmiineae</taxon>
        <taxon>Omphalotaceae</taxon>
        <taxon>Collybiopsis</taxon>
    </lineage>
</organism>
<evidence type="ECO:0000259" key="1">
    <source>
        <dbReference type="Pfam" id="PF13649"/>
    </source>
</evidence>
<dbReference type="InterPro" id="IPR029063">
    <property type="entry name" value="SAM-dependent_MTases_sf"/>
</dbReference>
<accession>A0A8H5HE40</accession>
<evidence type="ECO:0000313" key="3">
    <source>
        <dbReference type="Proteomes" id="UP000518752"/>
    </source>
</evidence>